<reference evidence="22" key="2">
    <citation type="submission" date="2025-08" db="UniProtKB">
        <authorList>
            <consortium name="Ensembl"/>
        </authorList>
    </citation>
    <scope>IDENTIFICATION</scope>
</reference>
<keyword evidence="8" id="KW-0904">Protein phosphatase</keyword>
<dbReference type="FunFam" id="2.60.40.10:FF:000025">
    <property type="entry name" value="receptor-type tyrosine-protein phosphatase U isoform X2"/>
    <property type="match status" value="1"/>
</dbReference>
<dbReference type="SMART" id="SM00060">
    <property type="entry name" value="FN3"/>
    <property type="match status" value="3"/>
</dbReference>
<comment type="catalytic activity">
    <reaction evidence="15">
        <text>O-phospho-L-tyrosyl-[protein] + H2O = L-tyrosyl-[protein] + phosphate</text>
        <dbReference type="Rhea" id="RHEA:10684"/>
        <dbReference type="Rhea" id="RHEA-COMP:10136"/>
        <dbReference type="Rhea" id="RHEA-COMP:20101"/>
        <dbReference type="ChEBI" id="CHEBI:15377"/>
        <dbReference type="ChEBI" id="CHEBI:43474"/>
        <dbReference type="ChEBI" id="CHEBI:46858"/>
        <dbReference type="ChEBI" id="CHEBI:61978"/>
        <dbReference type="EC" id="3.1.3.48"/>
    </reaction>
</comment>
<dbReference type="FunFam" id="3.90.190.10:FF:000005">
    <property type="entry name" value="receptor-type tyrosine-protein phosphatase kappa isoform X1"/>
    <property type="match status" value="1"/>
</dbReference>
<dbReference type="PROSITE" id="PS50055">
    <property type="entry name" value="TYR_PHOSPHATASE_PTP"/>
    <property type="match status" value="2"/>
</dbReference>
<evidence type="ECO:0000256" key="8">
    <source>
        <dbReference type="ARBA" id="ARBA00022912"/>
    </source>
</evidence>
<dbReference type="PROSITE" id="PS00383">
    <property type="entry name" value="TYR_PHOSPHATASE_1"/>
    <property type="match status" value="2"/>
</dbReference>
<dbReference type="SMART" id="SM00404">
    <property type="entry name" value="PTPc_motif"/>
    <property type="match status" value="2"/>
</dbReference>
<dbReference type="CDD" id="cd00063">
    <property type="entry name" value="FN3"/>
    <property type="match status" value="2"/>
</dbReference>
<dbReference type="FunFam" id="2.60.40.10:FF:000048">
    <property type="entry name" value="receptor-type tyrosine-protein phosphatase U isoform X1"/>
    <property type="match status" value="1"/>
</dbReference>
<keyword evidence="5" id="KW-0732">Signal</keyword>
<dbReference type="PANTHER" id="PTHR19134:SF209">
    <property type="entry name" value="RECEPTOR-TYPE TYROSINE-PROTEIN PHOSPHATASE KAPPA"/>
    <property type="match status" value="1"/>
</dbReference>
<dbReference type="SMART" id="SM00409">
    <property type="entry name" value="IG"/>
    <property type="match status" value="1"/>
</dbReference>
<feature type="transmembrane region" description="Helical" evidence="17">
    <location>
        <begin position="9"/>
        <end position="27"/>
    </location>
</feature>
<dbReference type="PROSITE" id="PS50835">
    <property type="entry name" value="IG_LIKE"/>
    <property type="match status" value="1"/>
</dbReference>
<dbReference type="InterPro" id="IPR007110">
    <property type="entry name" value="Ig-like_dom"/>
</dbReference>
<dbReference type="InterPro" id="IPR013151">
    <property type="entry name" value="Immunoglobulin_dom"/>
</dbReference>
<feature type="domain" description="Fibronectin type-III" evidence="21">
    <location>
        <begin position="278"/>
        <end position="373"/>
    </location>
</feature>
<reference evidence="22" key="3">
    <citation type="submission" date="2025-09" db="UniProtKB">
        <authorList>
            <consortium name="Ensembl"/>
        </authorList>
    </citation>
    <scope>IDENTIFICATION</scope>
</reference>
<dbReference type="InterPro" id="IPR003595">
    <property type="entry name" value="Tyr_Pase_cat"/>
</dbReference>
<dbReference type="Pfam" id="PF00041">
    <property type="entry name" value="fn3"/>
    <property type="match status" value="1"/>
</dbReference>
<dbReference type="InterPro" id="IPR057598">
    <property type="entry name" value="Fn3_PTPRU"/>
</dbReference>
<dbReference type="SMART" id="SM00137">
    <property type="entry name" value="MAM"/>
    <property type="match status" value="1"/>
</dbReference>
<dbReference type="Gene3D" id="2.60.40.10">
    <property type="entry name" value="Immunoglobulins"/>
    <property type="match status" value="4"/>
</dbReference>
<feature type="domain" description="Ig-like" evidence="20">
    <location>
        <begin position="180"/>
        <end position="265"/>
    </location>
</feature>
<evidence type="ECO:0000259" key="18">
    <source>
        <dbReference type="PROSITE" id="PS50055"/>
    </source>
</evidence>
<keyword evidence="23" id="KW-1185">Reference proteome</keyword>
<dbReference type="InterPro" id="IPR036116">
    <property type="entry name" value="FN3_sf"/>
</dbReference>
<evidence type="ECO:0000256" key="2">
    <source>
        <dbReference type="ARBA" id="ARBA00006396"/>
    </source>
</evidence>
<dbReference type="InterPro" id="IPR003961">
    <property type="entry name" value="FN3_dom"/>
</dbReference>
<dbReference type="PRINTS" id="PR00700">
    <property type="entry name" value="PRTYPHPHTASE"/>
</dbReference>
<evidence type="ECO:0000256" key="6">
    <source>
        <dbReference type="ARBA" id="ARBA00022737"/>
    </source>
</evidence>
<dbReference type="SUPFAM" id="SSF49899">
    <property type="entry name" value="Concanavalin A-like lectins/glucanases"/>
    <property type="match status" value="1"/>
</dbReference>
<evidence type="ECO:0000259" key="20">
    <source>
        <dbReference type="PROSITE" id="PS50835"/>
    </source>
</evidence>
<evidence type="ECO:0000259" key="21">
    <source>
        <dbReference type="PROSITE" id="PS50853"/>
    </source>
</evidence>
<evidence type="ECO:0000313" key="23">
    <source>
        <dbReference type="Proteomes" id="UP000472264"/>
    </source>
</evidence>
<dbReference type="Pfam" id="PF00047">
    <property type="entry name" value="ig"/>
    <property type="match status" value="1"/>
</dbReference>
<evidence type="ECO:0000256" key="17">
    <source>
        <dbReference type="SAM" id="Phobius"/>
    </source>
</evidence>
<feature type="transmembrane region" description="Helical" evidence="17">
    <location>
        <begin position="716"/>
        <end position="737"/>
    </location>
</feature>
<organism evidence="22 23">
    <name type="scientific">Echeneis naucrates</name>
    <name type="common">Live sharksucker</name>
    <dbReference type="NCBI Taxonomy" id="173247"/>
    <lineage>
        <taxon>Eukaryota</taxon>
        <taxon>Metazoa</taxon>
        <taxon>Chordata</taxon>
        <taxon>Craniata</taxon>
        <taxon>Vertebrata</taxon>
        <taxon>Euteleostomi</taxon>
        <taxon>Actinopterygii</taxon>
        <taxon>Neopterygii</taxon>
        <taxon>Teleostei</taxon>
        <taxon>Neoteleostei</taxon>
        <taxon>Acanthomorphata</taxon>
        <taxon>Carangaria</taxon>
        <taxon>Carangiformes</taxon>
        <taxon>Echeneidae</taxon>
        <taxon>Echeneis</taxon>
    </lineage>
</organism>
<evidence type="ECO:0000256" key="4">
    <source>
        <dbReference type="ARBA" id="ARBA00022692"/>
    </source>
</evidence>
<dbReference type="SUPFAM" id="SSF52799">
    <property type="entry name" value="(Phosphotyrosine protein) phosphatases II"/>
    <property type="match status" value="2"/>
</dbReference>
<evidence type="ECO:0000256" key="12">
    <source>
        <dbReference type="ARBA" id="ARBA00023170"/>
    </source>
</evidence>
<comment type="subcellular location">
    <subcellularLocation>
        <location evidence="1">Membrane</location>
        <topology evidence="1">Single-pass type I membrane protein</topology>
    </subcellularLocation>
</comment>
<dbReference type="PANTHER" id="PTHR19134">
    <property type="entry name" value="RECEPTOR-TYPE TYROSINE-PROTEIN PHOSPHATASE"/>
    <property type="match status" value="1"/>
</dbReference>
<dbReference type="Pfam" id="PF00629">
    <property type="entry name" value="MAM"/>
    <property type="match status" value="1"/>
</dbReference>
<dbReference type="Pfam" id="PF00102">
    <property type="entry name" value="Y_phosphatase"/>
    <property type="match status" value="2"/>
</dbReference>
<evidence type="ECO:0000256" key="9">
    <source>
        <dbReference type="ARBA" id="ARBA00022989"/>
    </source>
</evidence>
<keyword evidence="6" id="KW-0677">Repeat</keyword>
<dbReference type="InterPro" id="IPR013783">
    <property type="entry name" value="Ig-like_fold"/>
</dbReference>
<name>A0A665W927_ECHNA</name>
<dbReference type="SUPFAM" id="SSF48726">
    <property type="entry name" value="Immunoglobulin"/>
    <property type="match status" value="1"/>
</dbReference>
<dbReference type="Proteomes" id="UP000472264">
    <property type="component" value="Chromosome 24"/>
</dbReference>
<dbReference type="GO" id="GO:0004725">
    <property type="term" value="F:protein tyrosine phosphatase activity"/>
    <property type="evidence" value="ECO:0007669"/>
    <property type="project" value="UniProtKB-EC"/>
</dbReference>
<dbReference type="FunFam" id="2.60.40.10:FF:000009">
    <property type="entry name" value="receptor-type tyrosine-protein phosphatase U isoform X1"/>
    <property type="match status" value="1"/>
</dbReference>
<evidence type="ECO:0000256" key="15">
    <source>
        <dbReference type="ARBA" id="ARBA00051722"/>
    </source>
</evidence>
<proteinExistence type="inferred from homology"/>
<feature type="domain" description="Tyrosine-protein phosphatase" evidence="18">
    <location>
        <begin position="865"/>
        <end position="1119"/>
    </location>
</feature>
<feature type="domain" description="Tyrosine specific protein phosphatases" evidence="19">
    <location>
        <begin position="1327"/>
        <end position="1404"/>
    </location>
</feature>
<evidence type="ECO:0000313" key="22">
    <source>
        <dbReference type="Ensembl" id="ENSENLP00000040564.1"/>
    </source>
</evidence>
<keyword evidence="4 17" id="KW-0812">Transmembrane</keyword>
<dbReference type="InterPro" id="IPR050348">
    <property type="entry name" value="Protein-Tyr_Phosphatase"/>
</dbReference>
<evidence type="ECO:0000256" key="1">
    <source>
        <dbReference type="ARBA" id="ARBA00004479"/>
    </source>
</evidence>
<keyword evidence="7" id="KW-0378">Hydrolase</keyword>
<keyword evidence="14" id="KW-0393">Immunoglobulin domain</keyword>
<evidence type="ECO:0000256" key="11">
    <source>
        <dbReference type="ARBA" id="ARBA00023157"/>
    </source>
</evidence>
<accession>A0A665W927</accession>
<dbReference type="SMART" id="SM00194">
    <property type="entry name" value="PTPc"/>
    <property type="match status" value="2"/>
</dbReference>
<evidence type="ECO:0000256" key="7">
    <source>
        <dbReference type="ARBA" id="ARBA00022801"/>
    </source>
</evidence>
<evidence type="ECO:0000256" key="14">
    <source>
        <dbReference type="ARBA" id="ARBA00023319"/>
    </source>
</evidence>
<comment type="similarity">
    <text evidence="2">Belongs to the protein-tyrosine phosphatase family. Receptor class 2B subfamily.</text>
</comment>
<dbReference type="FunFam" id="2.60.40.10:FF:000019">
    <property type="entry name" value="receptor-type tyrosine-protein phosphatase kappa isoform X2"/>
    <property type="match status" value="1"/>
</dbReference>
<dbReference type="SUPFAM" id="SSF49265">
    <property type="entry name" value="Fibronectin type III"/>
    <property type="match status" value="2"/>
</dbReference>
<dbReference type="PROSITE" id="PS50853">
    <property type="entry name" value="FN3"/>
    <property type="match status" value="2"/>
</dbReference>
<dbReference type="PROSITE" id="PS50056">
    <property type="entry name" value="TYR_PHOSPHATASE_2"/>
    <property type="match status" value="2"/>
</dbReference>
<dbReference type="Gene3D" id="3.90.190.10">
    <property type="entry name" value="Protein tyrosine phosphatase superfamily"/>
    <property type="match status" value="2"/>
</dbReference>
<evidence type="ECO:0000256" key="10">
    <source>
        <dbReference type="ARBA" id="ARBA00023136"/>
    </source>
</evidence>
<feature type="compositionally biased region" description="Polar residues" evidence="16">
    <location>
        <begin position="795"/>
        <end position="817"/>
    </location>
</feature>
<dbReference type="InterPro" id="IPR029021">
    <property type="entry name" value="Prot-tyrosine_phosphatase-like"/>
</dbReference>
<evidence type="ECO:0000259" key="19">
    <source>
        <dbReference type="PROSITE" id="PS50056"/>
    </source>
</evidence>
<feature type="domain" description="Tyrosine specific protein phosphatases" evidence="19">
    <location>
        <begin position="1039"/>
        <end position="1110"/>
    </location>
</feature>
<reference evidence="22" key="1">
    <citation type="submission" date="2021-04" db="EMBL/GenBank/DDBJ databases">
        <authorList>
            <consortium name="Wellcome Sanger Institute Data Sharing"/>
        </authorList>
    </citation>
    <scope>NUCLEOTIDE SEQUENCE [LARGE SCALE GENOMIC DNA]</scope>
</reference>
<dbReference type="GO" id="GO:0016020">
    <property type="term" value="C:membrane"/>
    <property type="evidence" value="ECO:0007669"/>
    <property type="project" value="UniProtKB-SubCell"/>
</dbReference>
<keyword evidence="9 17" id="KW-1133">Transmembrane helix</keyword>
<evidence type="ECO:0000256" key="16">
    <source>
        <dbReference type="SAM" id="MobiDB-lite"/>
    </source>
</evidence>
<dbReference type="InterPro" id="IPR036179">
    <property type="entry name" value="Ig-like_dom_sf"/>
</dbReference>
<keyword evidence="13" id="KW-0325">Glycoprotein</keyword>
<dbReference type="EC" id="3.1.3.48" evidence="3"/>
<evidence type="ECO:0000256" key="3">
    <source>
        <dbReference type="ARBA" id="ARBA00013064"/>
    </source>
</evidence>
<dbReference type="Pfam" id="PF23144">
    <property type="entry name" value="Fn3_PTPRU"/>
    <property type="match status" value="1"/>
</dbReference>
<sequence length="1417" mass="159784">MKTIKENKLFFFSPLLSLFHFSFHVFICGWQPKKQPNNHKGETNDIVVGTGICFMCLEGTHSCMVSPKGMKGERNRLEYKHANLKRKKGGLFCSYMYVDVSQYDVGEKARFQLPVMKENDTHCIDFNYLLTSPDGSSPGTLNVLVKVLSINQHGQIQEKYGGLFCVGVIITDVTHQDKSPHFLRLGDVEVNAGQNATFQCIATGRDTSNNKLWLQRRNGEDIPVALTKNINHRRFAASFHLNEVTNQDQDLYRCVTQSERGSGVSNFAGLIVREPPHPIAPPQLLGVGPTYLLIQLNANSIFGDGPIILKEVEYRMTSGSWTETHAVNSPNYKLWHLDPDTEYEIRVLLTRPGEGGTGKPGPPLITRTKCAEPMRTPKRLKIAETRSRLIAVDWESLGYNITRCHTFNVTICYHYMTANNHSKADLFSEVIKPIQTPRHLVGSLPPYTNVSLKMILTNPEGRKESDETIIQTDEDVPGAVPSQSLRATPFEDRILLYWKEPAEPNGIIIQYEISYIGVRSFDPSVPLQRPGLTVSLPSNATYHLFSQLHPGVTYQLSIRASTSKGFGPATMLNVTTNISAPTIDEYDGSEAFLNETATTITVLLKPAQAKGAPISAYQIVVEEVNPQRTRRQASSDCYEVIINLGGSPYYYAAQLSPSNLPEPLPFTVGDNKTYQASVYCLYFSKTENSANYTHFALGMPGFIPDPAKQTDRVVKIAGISAGVLVFILLVLVAILLVKKRKLAKKRKDAIGTTRQEMTHMVNAMDRSYADQSTLHGEDPMAVTFMDSHNYNNRCSHHPSSSRCPRTYNENHSGSAAENSRLLDVPRYHCEGTESPYQTGQLHPAIRVADLLQHINLMKTSDSYGFKEEYESFFEGQSASWDVAKKEQNRTKNRYGNIIAYDHSRVILQPIEDDPSSDYINANYIDGYQRPSHYIATQGPVHETVYDFWRMVWQEQSACIVMVTNLVEVGRVKCYKYWPDDAEVYGDFKVTFVEVEPLAEYVVRTFTLERRGFNEVREVKQFHFTGWPDHGVPYHATGLLSFIRRVKISNPPSAGPIVVHCSAGAGRTGCFIVIDIMLDMAEREGVVDIYNCVKALRSRRINMVQTEEQYIFIHDAILEACLCGETAIPVCEFKAAFYELIRIDSQTNSSHIKDEFQTLNSVTPQPQPEDCSIALLPRNQDKNRFMDGLPPDRCLPFLITIDGESSNYINAALMDSYRQPAAFIVTQHPLPNTVKDFWRLVYDYGCTSLVMLNEIDLAQGCPQYWPEEGMLRYGPVQVECMSCSMDCDVISRLFRVCNLTRPQEGYLMVRQFQYLGWAGHREVPASKRSFLKLILQVDQWQREGEEGEGRTIVHCLNGGGRSGVFCASSIVCEMAKRQSVVDVFHAVKTLRNSKPNMVDTPEQYRFCYDLALEFIESS</sequence>
<feature type="region of interest" description="Disordered" evidence="16">
    <location>
        <begin position="795"/>
        <end position="819"/>
    </location>
</feature>
<dbReference type="InterPro" id="IPR016130">
    <property type="entry name" value="Tyr_Pase_AS"/>
</dbReference>
<keyword evidence="10 17" id="KW-0472">Membrane</keyword>
<dbReference type="InterPro" id="IPR000998">
    <property type="entry name" value="MAM_dom"/>
</dbReference>
<protein>
    <recommendedName>
        <fullName evidence="3">protein-tyrosine-phosphatase</fullName>
        <ecNumber evidence="3">3.1.3.48</ecNumber>
    </recommendedName>
</protein>
<evidence type="ECO:0000256" key="5">
    <source>
        <dbReference type="ARBA" id="ARBA00022729"/>
    </source>
</evidence>
<gene>
    <name evidence="22" type="primary">ptprk</name>
</gene>
<feature type="domain" description="Fibronectin type-III" evidence="21">
    <location>
        <begin position="476"/>
        <end position="582"/>
    </location>
</feature>
<dbReference type="FunFam" id="3.90.190.10:FF:000003">
    <property type="entry name" value="receptor-type tyrosine-protein phosphatase kappa isoform X1"/>
    <property type="match status" value="1"/>
</dbReference>
<dbReference type="InterPro" id="IPR000387">
    <property type="entry name" value="Tyr_Pase_dom"/>
</dbReference>
<keyword evidence="11" id="KW-1015">Disulfide bond</keyword>
<dbReference type="InterPro" id="IPR000242">
    <property type="entry name" value="PTP_cat"/>
</dbReference>
<evidence type="ECO:0000256" key="13">
    <source>
        <dbReference type="ARBA" id="ARBA00023180"/>
    </source>
</evidence>
<dbReference type="InterPro" id="IPR003599">
    <property type="entry name" value="Ig_sub"/>
</dbReference>
<dbReference type="Ensembl" id="ENSENLT00000041602.1">
    <property type="protein sequence ID" value="ENSENLP00000040564.1"/>
    <property type="gene ID" value="ENSENLG00000010413.1"/>
</dbReference>
<dbReference type="InterPro" id="IPR013320">
    <property type="entry name" value="ConA-like_dom_sf"/>
</dbReference>
<keyword evidence="12" id="KW-0675">Receptor</keyword>
<feature type="domain" description="Tyrosine-protein phosphatase" evidence="18">
    <location>
        <begin position="1151"/>
        <end position="1413"/>
    </location>
</feature>